<accession>A0A1Z5S9M1</accession>
<evidence type="ECO:0000256" key="1">
    <source>
        <dbReference type="SAM" id="MobiDB-lite"/>
    </source>
</evidence>
<sequence length="139" mass="15212">MAPTRKENSIFLAYKIKEMTLNCAMKLSFHEAVWARIGRAAAGSERRVASRPGERAGFAEGWGRDGGRDGETEELEEGITRDGGHTKAAAVVKWNRKGAVRRVRDSLPSSLGAGAWPLDSAARRSSIFVSPCNFGRFFL</sequence>
<feature type="compositionally biased region" description="Basic and acidic residues" evidence="1">
    <location>
        <begin position="44"/>
        <end position="54"/>
    </location>
</feature>
<protein>
    <submittedName>
        <fullName evidence="2">Uncharacterized protein</fullName>
    </submittedName>
</protein>
<feature type="region of interest" description="Disordered" evidence="1">
    <location>
        <begin position="42"/>
        <end position="84"/>
    </location>
</feature>
<organism evidence="2 3">
    <name type="scientific">Sorghum bicolor</name>
    <name type="common">Sorghum</name>
    <name type="synonym">Sorghum vulgare</name>
    <dbReference type="NCBI Taxonomy" id="4558"/>
    <lineage>
        <taxon>Eukaryota</taxon>
        <taxon>Viridiplantae</taxon>
        <taxon>Streptophyta</taxon>
        <taxon>Embryophyta</taxon>
        <taxon>Tracheophyta</taxon>
        <taxon>Spermatophyta</taxon>
        <taxon>Magnoliopsida</taxon>
        <taxon>Liliopsida</taxon>
        <taxon>Poales</taxon>
        <taxon>Poaceae</taxon>
        <taxon>PACMAD clade</taxon>
        <taxon>Panicoideae</taxon>
        <taxon>Andropogonodae</taxon>
        <taxon>Andropogoneae</taxon>
        <taxon>Sorghinae</taxon>
        <taxon>Sorghum</taxon>
    </lineage>
</organism>
<gene>
    <name evidence="2" type="ORF">SORBI_3001G378150</name>
</gene>
<proteinExistence type="predicted"/>
<dbReference type="InParanoid" id="A0A1Z5S9M1"/>
<reference evidence="2 3" key="1">
    <citation type="journal article" date="2009" name="Nature">
        <title>The Sorghum bicolor genome and the diversification of grasses.</title>
        <authorList>
            <person name="Paterson A.H."/>
            <person name="Bowers J.E."/>
            <person name="Bruggmann R."/>
            <person name="Dubchak I."/>
            <person name="Grimwood J."/>
            <person name="Gundlach H."/>
            <person name="Haberer G."/>
            <person name="Hellsten U."/>
            <person name="Mitros T."/>
            <person name="Poliakov A."/>
            <person name="Schmutz J."/>
            <person name="Spannagl M."/>
            <person name="Tang H."/>
            <person name="Wang X."/>
            <person name="Wicker T."/>
            <person name="Bharti A.K."/>
            <person name="Chapman J."/>
            <person name="Feltus F.A."/>
            <person name="Gowik U."/>
            <person name="Grigoriev I.V."/>
            <person name="Lyons E."/>
            <person name="Maher C.A."/>
            <person name="Martis M."/>
            <person name="Narechania A."/>
            <person name="Otillar R.P."/>
            <person name="Penning B.W."/>
            <person name="Salamov A.A."/>
            <person name="Wang Y."/>
            <person name="Zhang L."/>
            <person name="Carpita N.C."/>
            <person name="Freeling M."/>
            <person name="Gingle A.R."/>
            <person name="Hash C.T."/>
            <person name="Keller B."/>
            <person name="Klein P."/>
            <person name="Kresovich S."/>
            <person name="McCann M.C."/>
            <person name="Ming R."/>
            <person name="Peterson D.G."/>
            <person name="Mehboob-ur-Rahman"/>
            <person name="Ware D."/>
            <person name="Westhoff P."/>
            <person name="Mayer K.F."/>
            <person name="Messing J."/>
            <person name="Rokhsar D.S."/>
        </authorList>
    </citation>
    <scope>NUCLEOTIDE SEQUENCE [LARGE SCALE GENOMIC DNA]</scope>
    <source>
        <strain evidence="3">cv. BTx623</strain>
    </source>
</reference>
<reference evidence="3" key="2">
    <citation type="journal article" date="2018" name="Plant J.">
        <title>The Sorghum bicolor reference genome: improved assembly, gene annotations, a transcriptome atlas, and signatures of genome organization.</title>
        <authorList>
            <person name="McCormick R.F."/>
            <person name="Truong S.K."/>
            <person name="Sreedasyam A."/>
            <person name="Jenkins J."/>
            <person name="Shu S."/>
            <person name="Sims D."/>
            <person name="Kennedy M."/>
            <person name="Amirebrahimi M."/>
            <person name="Weers B.D."/>
            <person name="McKinley B."/>
            <person name="Mattison A."/>
            <person name="Morishige D.T."/>
            <person name="Grimwood J."/>
            <person name="Schmutz J."/>
            <person name="Mullet J.E."/>
        </authorList>
    </citation>
    <scope>NUCLEOTIDE SEQUENCE [LARGE SCALE GENOMIC DNA]</scope>
    <source>
        <strain evidence="3">cv. BTx623</strain>
    </source>
</reference>
<evidence type="ECO:0000313" key="2">
    <source>
        <dbReference type="EMBL" id="OQU92634.1"/>
    </source>
</evidence>
<keyword evidence="3" id="KW-1185">Reference proteome</keyword>
<dbReference type="Gramene" id="OQU92634">
    <property type="protein sequence ID" value="OQU92634"/>
    <property type="gene ID" value="SORBI_3001G378150"/>
</dbReference>
<name>A0A1Z5S9M1_SORBI</name>
<evidence type="ECO:0000313" key="3">
    <source>
        <dbReference type="Proteomes" id="UP000000768"/>
    </source>
</evidence>
<dbReference type="AlphaFoldDB" id="A0A1Z5S9M1"/>
<dbReference type="EMBL" id="CM000760">
    <property type="protein sequence ID" value="OQU92634.1"/>
    <property type="molecule type" value="Genomic_DNA"/>
</dbReference>
<dbReference type="Proteomes" id="UP000000768">
    <property type="component" value="Chromosome 1"/>
</dbReference>